<gene>
    <name evidence="1" type="ORF">SGPV100</name>
</gene>
<keyword evidence="2" id="KW-1185">Reference proteome</keyword>
<dbReference type="EMBL" id="KT159937">
    <property type="protein sequence ID" value="AKR04224.1"/>
    <property type="molecule type" value="Genomic_DNA"/>
</dbReference>
<dbReference type="KEGG" id="vg:25392267"/>
<proteinExistence type="predicted"/>
<reference evidence="1 2" key="1">
    <citation type="journal article" date="2015" name="J. Virol.">
        <title>Salmon gill poxvirus, the deepest representative of the Chordopoxvirinae.</title>
        <authorList>
            <person name="Gjessing M.C."/>
            <person name="Yutin N."/>
            <person name="Tengs T."/>
            <person name="Senkevich T."/>
            <person name="Koonin E.V."/>
            <person name="Ronning H.P."/>
            <person name="Alarson M."/>
            <person name="Ylving S."/>
            <person name="Lie K.-I."/>
            <person name="Saure B."/>
            <person name="Tran L."/>
            <person name="Moss B."/>
            <person name="Dale O.B."/>
        </authorList>
    </citation>
    <scope>NUCLEOTIDE SEQUENCE [LARGE SCALE GENOMIC DNA]</scope>
    <source>
        <strain evidence="1">2012-04-F277-L3G</strain>
    </source>
</reference>
<dbReference type="InterPro" id="IPR007031">
    <property type="entry name" value="Poxvirus_VLTF3"/>
</dbReference>
<evidence type="ECO:0000313" key="1">
    <source>
        <dbReference type="EMBL" id="AKR04224.1"/>
    </source>
</evidence>
<dbReference type="Pfam" id="PF04947">
    <property type="entry name" value="Pox_VLTF3"/>
    <property type="match status" value="1"/>
</dbReference>
<evidence type="ECO:0000313" key="2">
    <source>
        <dbReference type="Proteomes" id="UP000105007"/>
    </source>
</evidence>
<protein>
    <submittedName>
        <fullName evidence="1">Late transcription factor VLTF3-like protein</fullName>
    </submittedName>
</protein>
<dbReference type="RefSeq" id="YP_009162472.1">
    <property type="nucleotide sequence ID" value="NC_027707.1"/>
</dbReference>
<sequence length="270" mass="32052">MENSFMLDGKLLDHEKETSTFVPPHLLRVIEDRKLKMSKLLDYKYCDECNINSVLNCDGKLFCISCEKYTFVDGKETKTNSSCYVGNKFIHFKNVIKRLLTRSDNSDLVEELKVELKEMDIDIKDVDSNFISKRLKNKKIYTSKDYKKVFEILSDLNNHHIEDMSEEMFEQITSIFHSLVLFVQTIRSGKSINYNFFLNKIFMSVNAISYLHPQMVKNPYRNNENQLIWDMFIKYNNEEQLKKKEDRTIIIIPERSEITFNYDFECSLNV</sequence>
<name>A0A0H4YFK3_9POXV</name>
<accession>A0A0H4YFK3</accession>
<dbReference type="OrthoDB" id="8863at10239"/>
<dbReference type="Proteomes" id="UP000105007">
    <property type="component" value="Segment"/>
</dbReference>
<dbReference type="GeneID" id="25392267"/>
<dbReference type="GO" id="GO:0046782">
    <property type="term" value="P:regulation of viral transcription"/>
    <property type="evidence" value="ECO:0007669"/>
    <property type="project" value="InterPro"/>
</dbReference>
<organism evidence="1 2">
    <name type="scientific">Salmon gill poxvirus</name>
    <dbReference type="NCBI Taxonomy" id="1680908"/>
    <lineage>
        <taxon>Viruses</taxon>
        <taxon>Varidnaviria</taxon>
        <taxon>Bamfordvirae</taxon>
        <taxon>Nucleocytoviricota</taxon>
        <taxon>Pokkesviricetes</taxon>
        <taxon>Chitovirales</taxon>
        <taxon>Poxviridae</taxon>
        <taxon>Chordopoxvirinae</taxon>
        <taxon>Salmonpoxvirus</taxon>
        <taxon>Salmonpoxvirus gillpox</taxon>
        <taxon>Salmon gillpox virus</taxon>
    </lineage>
</organism>